<reference evidence="2 3" key="1">
    <citation type="submission" date="2024-04" db="EMBL/GenBank/DDBJ databases">
        <title>Complete genome sequence of Fusarium acuminatum.</title>
        <authorList>
            <person name="Lan B."/>
        </authorList>
    </citation>
    <scope>NUCLEOTIDE SEQUENCE [LARGE SCALE GENOMIC DNA]</scope>
    <source>
        <strain evidence="2">1A</strain>
    </source>
</reference>
<evidence type="ECO:0000313" key="2">
    <source>
        <dbReference type="EMBL" id="WZH47087.1"/>
    </source>
</evidence>
<name>A0ABZ2X4E5_9HYPO</name>
<keyword evidence="3" id="KW-1185">Reference proteome</keyword>
<dbReference type="Proteomes" id="UP001489902">
    <property type="component" value="Chromosome 4"/>
</dbReference>
<evidence type="ECO:0000259" key="1">
    <source>
        <dbReference type="Pfam" id="PF17107"/>
    </source>
</evidence>
<feature type="domain" description="NACHT-NTPase and P-loop NTPases N-terminal" evidence="1">
    <location>
        <begin position="11"/>
        <end position="131"/>
    </location>
</feature>
<accession>A0ABZ2X4E5</accession>
<proteinExistence type="predicted"/>
<dbReference type="InterPro" id="IPR031352">
    <property type="entry name" value="SesA"/>
</dbReference>
<dbReference type="Pfam" id="PF17107">
    <property type="entry name" value="SesA"/>
    <property type="match status" value="1"/>
</dbReference>
<protein>
    <submittedName>
        <fullName evidence="2">SesA domain-containing protein</fullName>
    </submittedName>
</protein>
<gene>
    <name evidence="2" type="ORF">QYS62_008229</name>
</gene>
<organism evidence="2 3">
    <name type="scientific">Fusarium acuminatum</name>
    <dbReference type="NCBI Taxonomy" id="5515"/>
    <lineage>
        <taxon>Eukaryota</taxon>
        <taxon>Fungi</taxon>
        <taxon>Dikarya</taxon>
        <taxon>Ascomycota</taxon>
        <taxon>Pezizomycotina</taxon>
        <taxon>Sordariomycetes</taxon>
        <taxon>Hypocreomycetidae</taxon>
        <taxon>Hypocreales</taxon>
        <taxon>Nectriaceae</taxon>
        <taxon>Fusarium</taxon>
        <taxon>Fusarium tricinctum species complex</taxon>
    </lineage>
</organism>
<dbReference type="EMBL" id="CP151263">
    <property type="protein sequence ID" value="WZH47087.1"/>
    <property type="molecule type" value="Genomic_DNA"/>
</dbReference>
<sequence>MSSSQLHSLVSNIETNLKATLEICKYGTDTLSLPEKAQGIDSQIGWILAIFEKVREGISKNQAPSPDTFALESLLNDCLERVSSLQAALHLIIPCTDLSKTEQQKRSLELVLEEDKITLLKDGILLDLEMMAENQAIEAETRDIVKWLVGFTSGRPGFDLWGVPDSE</sequence>
<evidence type="ECO:0000313" key="3">
    <source>
        <dbReference type="Proteomes" id="UP001489902"/>
    </source>
</evidence>